<dbReference type="GO" id="GO:0005886">
    <property type="term" value="C:plasma membrane"/>
    <property type="evidence" value="ECO:0007669"/>
    <property type="project" value="UniProtKB-SubCell"/>
</dbReference>
<dbReference type="GeneID" id="93229705"/>
<keyword evidence="12" id="KW-0997">Cell inner membrane</keyword>
<evidence type="ECO:0000313" key="16">
    <source>
        <dbReference type="Proteomes" id="UP000245778"/>
    </source>
</evidence>
<gene>
    <name evidence="14" type="ORF">C7373_10334</name>
    <name evidence="13" type="ORF">IB211_01057c</name>
</gene>
<reference evidence="13 15" key="1">
    <citation type="journal article" date="2015" name="Nat. Commun.">
        <title>Production of butyrate from lysine and the Amadori product fructoselysine by a human gut commensal.</title>
        <authorList>
            <person name="Bui T.P."/>
            <person name="Ritari J."/>
            <person name="Boeren S."/>
            <person name="de Waard P."/>
            <person name="Plugge C.M."/>
            <person name="de Vos W.M."/>
        </authorList>
    </citation>
    <scope>NUCLEOTIDE SEQUENCE [LARGE SCALE GENOMIC DNA]</scope>
    <source>
        <strain evidence="13 15">AF211</strain>
    </source>
</reference>
<comment type="subcellular location">
    <subcellularLocation>
        <location evidence="12">Cell inner membrane</location>
        <topology evidence="12">Lipid-anchor</topology>
        <orientation evidence="12">Periplasmic side</orientation>
    </subcellularLocation>
</comment>
<feature type="chain" id="PRO_5033768841" description="FAD:protein FMN transferase" evidence="12">
    <location>
        <begin position="21"/>
        <end position="355"/>
    </location>
</feature>
<evidence type="ECO:0000256" key="6">
    <source>
        <dbReference type="ARBA" id="ARBA00022827"/>
    </source>
</evidence>
<dbReference type="EMBL" id="QEKK01000003">
    <property type="protein sequence ID" value="PVY58747.1"/>
    <property type="molecule type" value="Genomic_DNA"/>
</dbReference>
<dbReference type="Gene3D" id="3.10.520.10">
    <property type="entry name" value="ApbE-like domains"/>
    <property type="match status" value="1"/>
</dbReference>
<evidence type="ECO:0000256" key="1">
    <source>
        <dbReference type="ARBA" id="ARBA00011955"/>
    </source>
</evidence>
<dbReference type="GO" id="GO:0046872">
    <property type="term" value="F:metal ion binding"/>
    <property type="evidence" value="ECO:0007669"/>
    <property type="project" value="UniProtKB-UniRule"/>
</dbReference>
<evidence type="ECO:0000256" key="10">
    <source>
        <dbReference type="PIRNR" id="PIRNR006268"/>
    </source>
</evidence>
<evidence type="ECO:0000256" key="3">
    <source>
        <dbReference type="ARBA" id="ARBA00022630"/>
    </source>
</evidence>
<keyword evidence="12" id="KW-0732">Signal</keyword>
<dbReference type="Proteomes" id="UP000245778">
    <property type="component" value="Unassembled WGS sequence"/>
</dbReference>
<keyword evidence="12" id="KW-1003">Cell membrane</keyword>
<keyword evidence="3 10" id="KW-0285">Flavoprotein</keyword>
<dbReference type="InterPro" id="IPR024932">
    <property type="entry name" value="ApbE"/>
</dbReference>
<keyword evidence="6 10" id="KW-0274">FAD</keyword>
<dbReference type="PROSITE" id="PS51257">
    <property type="entry name" value="PROKAR_LIPOPROTEIN"/>
    <property type="match status" value="1"/>
</dbReference>
<accession>A0A0S2W256</accession>
<keyword evidence="15" id="KW-1185">Reference proteome</keyword>
<dbReference type="SUPFAM" id="SSF143631">
    <property type="entry name" value="ApbE-like"/>
    <property type="match status" value="1"/>
</dbReference>
<dbReference type="STRING" id="1297617.IB211_01057c"/>
<dbReference type="eggNOG" id="COG1477">
    <property type="taxonomic scope" value="Bacteria"/>
</dbReference>
<keyword evidence="7 10" id="KW-0460">Magnesium</keyword>
<reference evidence="15" key="2">
    <citation type="submission" date="2015-04" db="EMBL/GenBank/DDBJ databases">
        <title>A butyrogenic pathway from the amino acid lysine in a human gut commensal.</title>
        <authorList>
            <person name="de Vos W.M."/>
            <person name="Bui N.T.P."/>
            <person name="Plugge C.M."/>
            <person name="Ritari J."/>
        </authorList>
    </citation>
    <scope>NUCLEOTIDE SEQUENCE [LARGE SCALE GENOMIC DNA]</scope>
    <source>
        <strain evidence="15">AF211</strain>
    </source>
</reference>
<keyword evidence="12" id="KW-0472">Membrane</keyword>
<sequence length="355" mass="37475">MKRLLPLFLSLFLLAGCSGADTPVTQQLFAMNTTMTLTLYGSHASDAALSAQQAINRLDGLWSRTKASSDVSRLNAAAGDPAPETEVAPETGALLSRARELGALTGGALDITIAPIMDAWGFGTTSVFQESDFRVPSRTELDALLPLVDSGRLHVSGSAEAPLAWLDGPGMAVDLGAVAKGRAADLLVPLLTDSGVTSAILDLGGNLTALGTRPDGTPWRIGVKDPRNTETYFCILSLSDKTCSTSGSYERKFEVDGTTYHHILDPATGYPAESGLLSVTAVSSDGMLADGLSTACYVMGAEQSVRLWRAHGLEGAGFDLVLVREDGSVWITEGLEDGLDFRGKEAGYTYEIIRR</sequence>
<dbReference type="PANTHER" id="PTHR30040:SF2">
    <property type="entry name" value="FAD:PROTEIN FMN TRANSFERASE"/>
    <property type="match status" value="1"/>
</dbReference>
<dbReference type="KEGG" id="ibu:IB211_01057c"/>
<dbReference type="PIRSF" id="PIRSF006268">
    <property type="entry name" value="ApbE"/>
    <property type="match status" value="1"/>
</dbReference>
<dbReference type="PANTHER" id="PTHR30040">
    <property type="entry name" value="THIAMINE BIOSYNTHESIS LIPOPROTEIN APBE"/>
    <property type="match status" value="1"/>
</dbReference>
<organism evidence="13 15">
    <name type="scientific">Intestinimonas butyriciproducens</name>
    <dbReference type="NCBI Taxonomy" id="1297617"/>
    <lineage>
        <taxon>Bacteria</taxon>
        <taxon>Bacillati</taxon>
        <taxon>Bacillota</taxon>
        <taxon>Clostridia</taxon>
        <taxon>Eubacteriales</taxon>
        <taxon>Intestinimonas</taxon>
    </lineage>
</organism>
<feature type="binding site" evidence="11">
    <location>
        <position position="290"/>
    </location>
    <ligand>
        <name>Mg(2+)</name>
        <dbReference type="ChEBI" id="CHEBI:18420"/>
    </ligand>
</feature>
<comment type="cofactor">
    <cofactor evidence="11">
        <name>Mg(2+)</name>
        <dbReference type="ChEBI" id="CHEBI:18420"/>
    </cofactor>
    <cofactor evidence="11">
        <name>Mn(2+)</name>
        <dbReference type="ChEBI" id="CHEBI:29035"/>
    </cofactor>
    <text evidence="11">Magnesium. Can also use manganese.</text>
</comment>
<dbReference type="Proteomes" id="UP000064844">
    <property type="component" value="Chromosome"/>
</dbReference>
<keyword evidence="5 10" id="KW-0479">Metal-binding</keyword>
<feature type="binding site" evidence="11">
    <location>
        <position position="294"/>
    </location>
    <ligand>
        <name>Mg(2+)</name>
        <dbReference type="ChEBI" id="CHEBI:18420"/>
    </ligand>
</feature>
<evidence type="ECO:0000256" key="2">
    <source>
        <dbReference type="ARBA" id="ARBA00016337"/>
    </source>
</evidence>
<comment type="catalytic activity">
    <reaction evidence="9 10 12">
        <text>L-threonyl-[protein] + FAD = FMN-L-threonyl-[protein] + AMP + H(+)</text>
        <dbReference type="Rhea" id="RHEA:36847"/>
        <dbReference type="Rhea" id="RHEA-COMP:11060"/>
        <dbReference type="Rhea" id="RHEA-COMP:11061"/>
        <dbReference type="ChEBI" id="CHEBI:15378"/>
        <dbReference type="ChEBI" id="CHEBI:30013"/>
        <dbReference type="ChEBI" id="CHEBI:57692"/>
        <dbReference type="ChEBI" id="CHEBI:74257"/>
        <dbReference type="ChEBI" id="CHEBI:456215"/>
        <dbReference type="EC" id="2.7.1.180"/>
    </reaction>
</comment>
<evidence type="ECO:0000313" key="14">
    <source>
        <dbReference type="EMBL" id="PVY58747.1"/>
    </source>
</evidence>
<dbReference type="InterPro" id="IPR003374">
    <property type="entry name" value="ApbE-like_sf"/>
</dbReference>
<dbReference type="EMBL" id="CP011307">
    <property type="protein sequence ID" value="ALP93450.1"/>
    <property type="molecule type" value="Genomic_DNA"/>
</dbReference>
<dbReference type="OrthoDB" id="9778595at2"/>
<keyword evidence="12 13" id="KW-0449">Lipoprotein</keyword>
<dbReference type="Pfam" id="PF02424">
    <property type="entry name" value="ApbE"/>
    <property type="match status" value="1"/>
</dbReference>
<dbReference type="PATRIC" id="fig|1297617.4.peg.1076"/>
<comment type="similarity">
    <text evidence="10 12">Belongs to the ApbE family.</text>
</comment>
<evidence type="ECO:0000256" key="11">
    <source>
        <dbReference type="PIRSR" id="PIRSR006268-2"/>
    </source>
</evidence>
<reference evidence="14 16" key="3">
    <citation type="submission" date="2018-04" db="EMBL/GenBank/DDBJ databases">
        <title>Genomic Encyclopedia of Type Strains, Phase IV (KMG-IV): sequencing the most valuable type-strain genomes for metagenomic binning, comparative biology and taxonomic classification.</title>
        <authorList>
            <person name="Goeker M."/>
        </authorList>
    </citation>
    <scope>NUCLEOTIDE SEQUENCE [LARGE SCALE GENOMIC DNA]</scope>
    <source>
        <strain evidence="14 16">DSM 26588</strain>
    </source>
</reference>
<keyword evidence="4 10" id="KW-0808">Transferase</keyword>
<protein>
    <recommendedName>
        <fullName evidence="2 10">FAD:protein FMN transferase</fullName>
        <ecNumber evidence="1 10">2.7.1.180</ecNumber>
    </recommendedName>
    <alternativeName>
        <fullName evidence="8 10">Flavin transferase</fullName>
    </alternativeName>
</protein>
<comment type="function">
    <text evidence="12">Flavin transferase that catalyzes the transfer of the FMN moiety of FAD and its covalent binding to the hydroxyl group of a threonine residue in a target flavoprotein.</text>
</comment>
<evidence type="ECO:0000256" key="4">
    <source>
        <dbReference type="ARBA" id="ARBA00022679"/>
    </source>
</evidence>
<dbReference type="EC" id="2.7.1.180" evidence="1 10"/>
<feature type="binding site" evidence="11">
    <location>
        <position position="177"/>
    </location>
    <ligand>
        <name>Mg(2+)</name>
        <dbReference type="ChEBI" id="CHEBI:18420"/>
    </ligand>
</feature>
<evidence type="ECO:0000313" key="15">
    <source>
        <dbReference type="Proteomes" id="UP000064844"/>
    </source>
</evidence>
<dbReference type="RefSeq" id="WP_058117333.1">
    <property type="nucleotide sequence ID" value="NZ_CAUFHD010000002.1"/>
</dbReference>
<evidence type="ECO:0000256" key="9">
    <source>
        <dbReference type="ARBA" id="ARBA00048540"/>
    </source>
</evidence>
<evidence type="ECO:0000256" key="8">
    <source>
        <dbReference type="ARBA" id="ARBA00031306"/>
    </source>
</evidence>
<dbReference type="GO" id="GO:0016740">
    <property type="term" value="F:transferase activity"/>
    <property type="evidence" value="ECO:0007669"/>
    <property type="project" value="UniProtKB-UniRule"/>
</dbReference>
<evidence type="ECO:0000256" key="5">
    <source>
        <dbReference type="ARBA" id="ARBA00022723"/>
    </source>
</evidence>
<evidence type="ECO:0000313" key="13">
    <source>
        <dbReference type="EMBL" id="ALP93450.1"/>
    </source>
</evidence>
<proteinExistence type="inferred from homology"/>
<feature type="signal peptide" evidence="12">
    <location>
        <begin position="1"/>
        <end position="20"/>
    </location>
</feature>
<evidence type="ECO:0000256" key="12">
    <source>
        <dbReference type="RuleBase" id="RU363002"/>
    </source>
</evidence>
<name>A0A0S2W256_9FIRM</name>
<dbReference type="AlphaFoldDB" id="A0A0S2W256"/>
<evidence type="ECO:0000256" key="7">
    <source>
        <dbReference type="ARBA" id="ARBA00022842"/>
    </source>
</evidence>